<feature type="region of interest" description="Disordered" evidence="6">
    <location>
        <begin position="38"/>
        <end position="59"/>
    </location>
</feature>
<dbReference type="GO" id="GO:0046540">
    <property type="term" value="C:U4/U6 x U5 tri-snRNP complex"/>
    <property type="evidence" value="ECO:0007669"/>
    <property type="project" value="InterPro"/>
</dbReference>
<accession>A0AAV4LNI8</accession>
<evidence type="ECO:0000313" key="8">
    <source>
        <dbReference type="Proteomes" id="UP001497744"/>
    </source>
</evidence>
<feature type="region of interest" description="Disordered" evidence="6">
    <location>
        <begin position="203"/>
        <end position="224"/>
    </location>
</feature>
<organism evidence="7 8">
    <name type="scientific">Babesia caballi</name>
    <dbReference type="NCBI Taxonomy" id="5871"/>
    <lineage>
        <taxon>Eukaryota</taxon>
        <taxon>Sar</taxon>
        <taxon>Alveolata</taxon>
        <taxon>Apicomplexa</taxon>
        <taxon>Aconoidasida</taxon>
        <taxon>Piroplasmida</taxon>
        <taxon>Babesiidae</taxon>
        <taxon>Babesia</taxon>
    </lineage>
</organism>
<dbReference type="PANTHER" id="PTHR14152">
    <property type="entry name" value="SQUAMOUS CELL CARCINOMA ANTIGEN RECOGNISED BY CYTOTOXIC T LYMPHOCYTES"/>
    <property type="match status" value="1"/>
</dbReference>
<evidence type="ECO:0000256" key="2">
    <source>
        <dbReference type="ARBA" id="ARBA00006076"/>
    </source>
</evidence>
<dbReference type="RefSeq" id="XP_067713581.1">
    <property type="nucleotide sequence ID" value="XM_067857480.1"/>
</dbReference>
<feature type="compositionally biased region" description="Basic and acidic residues" evidence="6">
    <location>
        <begin position="50"/>
        <end position="59"/>
    </location>
</feature>
<proteinExistence type="inferred from homology"/>
<dbReference type="GO" id="GO:0000481">
    <property type="term" value="P:maturation of 5S rRNA"/>
    <property type="evidence" value="ECO:0007669"/>
    <property type="project" value="TreeGrafter"/>
</dbReference>
<name>A0AAV4LNI8_BABCB</name>
<evidence type="ECO:0000256" key="1">
    <source>
        <dbReference type="ARBA" id="ARBA00004123"/>
    </source>
</evidence>
<evidence type="ECO:0000256" key="5">
    <source>
        <dbReference type="ARBA" id="ARBA00023242"/>
    </source>
</evidence>
<dbReference type="InterPro" id="IPR045347">
    <property type="entry name" value="HIND"/>
</dbReference>
<protein>
    <submittedName>
        <fullName evidence="7">SART-1 family protein</fullName>
    </submittedName>
</protein>
<gene>
    <name evidence="7" type="ORF">BcabD6B2_09450</name>
</gene>
<evidence type="ECO:0000313" key="7">
    <source>
        <dbReference type="EMBL" id="GIX61510.1"/>
    </source>
</evidence>
<dbReference type="Pfam" id="PF03343">
    <property type="entry name" value="SART-1"/>
    <property type="match status" value="2"/>
</dbReference>
<dbReference type="EMBL" id="BPLF01000001">
    <property type="protein sequence ID" value="GIX61510.1"/>
    <property type="molecule type" value="Genomic_DNA"/>
</dbReference>
<dbReference type="InterPro" id="IPR005011">
    <property type="entry name" value="SNU66/SART1"/>
</dbReference>
<keyword evidence="3" id="KW-0507">mRNA processing</keyword>
<sequence length="790" mass="85209">MDHHGDKVVLSSSIEETNALRLKLGLKPLAVRDSIATENDGSVTAQAKVSAEEPKTDESVAARRRLIEGAGLADLLAKGEHLEPLGSTKDAGEGDDEGDDAYRTLDVKAWSRRMAAIARRSQGGILNYSDDEDEAVPPPKAQPKARSVPSAKLKVLHKVDELPLDSGKEVVLNLADVGVLEAEAAGIGEVNFLEHPDLAPRGGIKSAVGGPDPGDYNPYDDDEGGEALVEGKPNILSKYDRAVEEYQGASLSNLASGKRGFYVKLAEEGEPEAKRPETLVTRPIEETIDFGGLQRKKDLLKNRQRPVNWDKVFGSKGAGADAPAPALPEEDTQSSQIVKRATIDLDDVEECNHLYSQLSKHRNRVLSRIKEEPLPAAAEPARTSVIDTGALDSGAAGLQINATSELIKAVQPKYASEERVTSRKRAGAPAESTQEAPTATDAADDAPAAGELDGGVDNNAPMTTGIAAALAYLKDKGDLIEARRDLSNVGKDIALHYIDEYGRRMTPKEAFRKMSWRFHGKGPGLNKQERKIKRLERERLSMQNPVENLPTMKALMTRQAETKSSYLVLSGNTPGVHRLQHAGHRGRRGGAAPDGHALDVVVEDLVLGDLLADEVVEVARLQDALPEALLRVLLLQDEPLVERADGGVLREQRPPELGVVAVEALAVDELVGGRDRDEAVELGGRLGLLERRDEVHAVVAPEVLRGDDALPGAVRRLDQLLVEVGDVIVGLQQPLPLSVQGGRRVLLRRGGGRGGNGAVLRLRQRLWRGRNRLLRLRGRGFCGDEAAEPL</sequence>
<feature type="region of interest" description="Disordered" evidence="6">
    <location>
        <begin position="413"/>
        <end position="457"/>
    </location>
</feature>
<evidence type="ECO:0000256" key="4">
    <source>
        <dbReference type="ARBA" id="ARBA00023187"/>
    </source>
</evidence>
<comment type="caution">
    <text evidence="7">The sequence shown here is derived from an EMBL/GenBank/DDBJ whole genome shotgun (WGS) entry which is preliminary data.</text>
</comment>
<dbReference type="AlphaFoldDB" id="A0AAV4LNI8"/>
<evidence type="ECO:0000256" key="3">
    <source>
        <dbReference type="ARBA" id="ARBA00022664"/>
    </source>
</evidence>
<keyword evidence="8" id="KW-1185">Reference proteome</keyword>
<reference evidence="7 8" key="1">
    <citation type="submission" date="2021-06" db="EMBL/GenBank/DDBJ databases">
        <title>Genome sequence of Babesia caballi.</title>
        <authorList>
            <person name="Yamagishi J."/>
            <person name="Kidaka T."/>
            <person name="Ochi A."/>
        </authorList>
    </citation>
    <scope>NUCLEOTIDE SEQUENCE [LARGE SCALE GENOMIC DNA]</scope>
    <source>
        <strain evidence="7">USDA-D6B2</strain>
    </source>
</reference>
<feature type="compositionally biased region" description="Polar residues" evidence="6">
    <location>
        <begin position="38"/>
        <end position="47"/>
    </location>
</feature>
<dbReference type="Proteomes" id="UP001497744">
    <property type="component" value="Unassembled WGS sequence"/>
</dbReference>
<dbReference type="Pfam" id="PF19252">
    <property type="entry name" value="HIND"/>
    <property type="match status" value="1"/>
</dbReference>
<keyword evidence="4" id="KW-0508">mRNA splicing</keyword>
<feature type="region of interest" description="Disordered" evidence="6">
    <location>
        <begin position="127"/>
        <end position="149"/>
    </location>
</feature>
<feature type="region of interest" description="Disordered" evidence="6">
    <location>
        <begin position="313"/>
        <end position="334"/>
    </location>
</feature>
<feature type="compositionally biased region" description="Low complexity" evidence="6">
    <location>
        <begin position="436"/>
        <end position="449"/>
    </location>
</feature>
<dbReference type="GO" id="GO:0045292">
    <property type="term" value="P:mRNA cis splicing, via spliceosome"/>
    <property type="evidence" value="ECO:0007669"/>
    <property type="project" value="TreeGrafter"/>
</dbReference>
<evidence type="ECO:0000256" key="6">
    <source>
        <dbReference type="SAM" id="MobiDB-lite"/>
    </source>
</evidence>
<keyword evidence="5" id="KW-0539">Nucleus</keyword>
<dbReference type="GeneID" id="94192993"/>
<comment type="subcellular location">
    <subcellularLocation>
        <location evidence="1">Nucleus</location>
    </subcellularLocation>
</comment>
<feature type="region of interest" description="Disordered" evidence="6">
    <location>
        <begin position="81"/>
        <end position="100"/>
    </location>
</feature>
<dbReference type="PANTHER" id="PTHR14152:SF5">
    <property type="entry name" value="U4_U6.U5 TRI-SNRNP-ASSOCIATED PROTEIN 1"/>
    <property type="match status" value="1"/>
</dbReference>
<comment type="similarity">
    <text evidence="2">Belongs to the SNU66/SART1 family.</text>
</comment>